<comment type="subcellular location">
    <subcellularLocation>
        <location evidence="2">Cytoplasm</location>
    </subcellularLocation>
    <subcellularLocation>
        <location evidence="1">Nucleus</location>
    </subcellularLocation>
</comment>
<dbReference type="SUPFAM" id="SSF89895">
    <property type="entry name" value="FYSH domain"/>
    <property type="match status" value="1"/>
</dbReference>
<keyword evidence="6" id="KW-0690">Ribosome biogenesis</keyword>
<evidence type="ECO:0000256" key="8">
    <source>
        <dbReference type="ARBA" id="ARBA00049708"/>
    </source>
</evidence>
<dbReference type="InterPro" id="IPR039100">
    <property type="entry name" value="Sdo1/SBDS-like"/>
</dbReference>
<evidence type="ECO:0000256" key="3">
    <source>
        <dbReference type="ARBA" id="ARBA00007433"/>
    </source>
</evidence>
<comment type="caution">
    <text evidence="11">The sequence shown here is derived from an EMBL/GenBank/DDBJ whole genome shotgun (WGS) entry which is preliminary data.</text>
</comment>
<dbReference type="GO" id="GO:0042256">
    <property type="term" value="P:cytosolic ribosome assembly"/>
    <property type="evidence" value="ECO:0007669"/>
    <property type="project" value="InterPro"/>
</dbReference>
<accession>A0AA88HN02</accession>
<dbReference type="InterPro" id="IPR018023">
    <property type="entry name" value="Ribosome_mat_SBDS_CS"/>
</dbReference>
<name>A0AA88HN02_ARTSF</name>
<gene>
    <name evidence="11" type="ORF">QYM36_011993</name>
</gene>
<comment type="subunit">
    <text evidence="8">Associates with the 60S ribosomal subunit.</text>
</comment>
<keyword evidence="5" id="KW-0963">Cytoplasm</keyword>
<sequence length="232" mass="26262">MSSKIFTPTNQIRLTNVAVVRMKKAGKRFEIACYRNKVVSWREKLEKDIDEVLQTHTVFLNVSKGQVAKKEDLVTAFGHDDHAEICKKILAEGELQISDKERQVHLESLKKEIATIVADKCLNSDTKRPYPISIIEKAIKETGYSLKPNRNAKQQALEVIKLLKDVLPIQRAQMRIRVVTPSGGKLIKNRLSQISVTESEEYDDDKITAVGILNILGCFYVHLLLGCICNVF</sequence>
<dbReference type="SUPFAM" id="SSF109728">
    <property type="entry name" value="Hypothetical protein AF0491, middle domain"/>
    <property type="match status" value="1"/>
</dbReference>
<evidence type="ECO:0000313" key="12">
    <source>
        <dbReference type="Proteomes" id="UP001187531"/>
    </source>
</evidence>
<dbReference type="FunFam" id="3.30.1250.10:FF:000001">
    <property type="entry name" value="SBDS, ribosome maturation factor"/>
    <property type="match status" value="1"/>
</dbReference>
<dbReference type="GO" id="GO:0005634">
    <property type="term" value="C:nucleus"/>
    <property type="evidence" value="ECO:0007669"/>
    <property type="project" value="UniProtKB-SubCell"/>
</dbReference>
<protein>
    <recommendedName>
        <fullName evidence="4">Ribosome maturation protein SBDS</fullName>
    </recommendedName>
</protein>
<evidence type="ECO:0000256" key="5">
    <source>
        <dbReference type="ARBA" id="ARBA00022490"/>
    </source>
</evidence>
<dbReference type="EMBL" id="JAVRJZ010000016">
    <property type="protein sequence ID" value="KAK2710661.1"/>
    <property type="molecule type" value="Genomic_DNA"/>
</dbReference>
<dbReference type="Gene3D" id="1.10.10.900">
    <property type="entry name" value="SBDS protein C-terminal domain, subdomain 1"/>
    <property type="match status" value="1"/>
</dbReference>
<dbReference type="Gene3D" id="3.30.1250.10">
    <property type="entry name" value="Ribosome maturation protein SBDS, N-terminal domain"/>
    <property type="match status" value="1"/>
</dbReference>
<evidence type="ECO:0000313" key="11">
    <source>
        <dbReference type="EMBL" id="KAK2710661.1"/>
    </source>
</evidence>
<dbReference type="InterPro" id="IPR019783">
    <property type="entry name" value="SDO1/SBDS_N"/>
</dbReference>
<dbReference type="NCBIfam" id="TIGR00291">
    <property type="entry name" value="RNA_SBDS"/>
    <property type="match status" value="1"/>
</dbReference>
<evidence type="ECO:0000256" key="6">
    <source>
        <dbReference type="ARBA" id="ARBA00022517"/>
    </source>
</evidence>
<evidence type="ECO:0000259" key="10">
    <source>
        <dbReference type="Pfam" id="PF09377"/>
    </source>
</evidence>
<dbReference type="PANTHER" id="PTHR10927:SF1">
    <property type="entry name" value="RIBOSOME MATURATION PROTEIN SBDS"/>
    <property type="match status" value="1"/>
</dbReference>
<dbReference type="InterPro" id="IPR002140">
    <property type="entry name" value="Sdo1/SBDS"/>
</dbReference>
<comment type="similarity">
    <text evidence="3">Belongs to the SDO1/SBDS family.</text>
</comment>
<dbReference type="InterPro" id="IPR037188">
    <property type="entry name" value="Sdo1/SBDS_central_sf"/>
</dbReference>
<evidence type="ECO:0000256" key="7">
    <source>
        <dbReference type="ARBA" id="ARBA00023242"/>
    </source>
</evidence>
<dbReference type="AlphaFoldDB" id="A0AA88HN02"/>
<proteinExistence type="inferred from homology"/>
<evidence type="ECO:0000256" key="4">
    <source>
        <dbReference type="ARBA" id="ARBA00014814"/>
    </source>
</evidence>
<reference evidence="11" key="1">
    <citation type="submission" date="2023-07" db="EMBL/GenBank/DDBJ databases">
        <title>Chromosome-level genome assembly of Artemia franciscana.</title>
        <authorList>
            <person name="Jo E."/>
        </authorList>
    </citation>
    <scope>NUCLEOTIDE SEQUENCE</scope>
    <source>
        <tissue evidence="11">Whole body</tissue>
    </source>
</reference>
<dbReference type="PROSITE" id="PS01267">
    <property type="entry name" value="UPF0023"/>
    <property type="match status" value="1"/>
</dbReference>
<feature type="domain" description="Ribosome maturation protein SDO1/SBDS N-terminal" evidence="9">
    <location>
        <begin position="16"/>
        <end position="103"/>
    </location>
</feature>
<dbReference type="Pfam" id="PF09377">
    <property type="entry name" value="SBDS_domain_II"/>
    <property type="match status" value="1"/>
</dbReference>
<dbReference type="PANTHER" id="PTHR10927">
    <property type="entry name" value="RIBOSOME MATURATION PROTEIN SBDS"/>
    <property type="match status" value="1"/>
</dbReference>
<dbReference type="GO" id="GO:0005737">
    <property type="term" value="C:cytoplasm"/>
    <property type="evidence" value="ECO:0007669"/>
    <property type="project" value="UniProtKB-SubCell"/>
</dbReference>
<evidence type="ECO:0000256" key="1">
    <source>
        <dbReference type="ARBA" id="ARBA00004123"/>
    </source>
</evidence>
<feature type="domain" description="Ribosome maturation protein SDO1/SBDS central" evidence="10">
    <location>
        <begin position="111"/>
        <end position="172"/>
    </location>
</feature>
<dbReference type="InterPro" id="IPR018978">
    <property type="entry name" value="SDO1/SBDS_central"/>
</dbReference>
<dbReference type="Pfam" id="PF01172">
    <property type="entry name" value="SBDS_N"/>
    <property type="match status" value="1"/>
</dbReference>
<keyword evidence="12" id="KW-1185">Reference proteome</keyword>
<dbReference type="Proteomes" id="UP001187531">
    <property type="component" value="Unassembled WGS sequence"/>
</dbReference>
<keyword evidence="7" id="KW-0539">Nucleus</keyword>
<evidence type="ECO:0000256" key="2">
    <source>
        <dbReference type="ARBA" id="ARBA00004496"/>
    </source>
</evidence>
<dbReference type="InterPro" id="IPR036786">
    <property type="entry name" value="Ribosome_mat_SBDS_N_sf"/>
</dbReference>
<evidence type="ECO:0000259" key="9">
    <source>
        <dbReference type="Pfam" id="PF01172"/>
    </source>
</evidence>
<organism evidence="11 12">
    <name type="scientific">Artemia franciscana</name>
    <name type="common">Brine shrimp</name>
    <name type="synonym">Artemia sanfranciscana</name>
    <dbReference type="NCBI Taxonomy" id="6661"/>
    <lineage>
        <taxon>Eukaryota</taxon>
        <taxon>Metazoa</taxon>
        <taxon>Ecdysozoa</taxon>
        <taxon>Arthropoda</taxon>
        <taxon>Crustacea</taxon>
        <taxon>Branchiopoda</taxon>
        <taxon>Anostraca</taxon>
        <taxon>Artemiidae</taxon>
        <taxon>Artemia</taxon>
    </lineage>
</organism>